<dbReference type="Gene3D" id="3.40.50.2300">
    <property type="match status" value="1"/>
</dbReference>
<dbReference type="PANTHER" id="PTHR44591">
    <property type="entry name" value="STRESS RESPONSE REGULATOR PROTEIN 1"/>
    <property type="match status" value="1"/>
</dbReference>
<dbReference type="GO" id="GO:0000160">
    <property type="term" value="P:phosphorelay signal transduction system"/>
    <property type="evidence" value="ECO:0007669"/>
    <property type="project" value="InterPro"/>
</dbReference>
<dbReference type="SUPFAM" id="SSF52172">
    <property type="entry name" value="CheY-like"/>
    <property type="match status" value="1"/>
</dbReference>
<evidence type="ECO:0000313" key="5">
    <source>
        <dbReference type="Proteomes" id="UP000321638"/>
    </source>
</evidence>
<evidence type="ECO:0000313" key="4">
    <source>
        <dbReference type="EMBL" id="TXL81672.1"/>
    </source>
</evidence>
<dbReference type="PANTHER" id="PTHR44591:SF25">
    <property type="entry name" value="CHEMOTAXIS TWO-COMPONENT RESPONSE REGULATOR"/>
    <property type="match status" value="1"/>
</dbReference>
<protein>
    <submittedName>
        <fullName evidence="4">Response regulator</fullName>
    </submittedName>
</protein>
<name>A0A5C8PTI8_9HYPH</name>
<reference evidence="4 5" key="1">
    <citation type="submission" date="2019-06" db="EMBL/GenBank/DDBJ databases">
        <title>New taxonomy in bacterial strain CC-CFT640, isolated from vineyard.</title>
        <authorList>
            <person name="Lin S.-Y."/>
            <person name="Tsai C.-F."/>
            <person name="Young C.-C."/>
        </authorList>
    </citation>
    <scope>NUCLEOTIDE SEQUENCE [LARGE SCALE GENOMIC DNA]</scope>
    <source>
        <strain evidence="4 5">CC-CFT640</strain>
    </source>
</reference>
<keyword evidence="5" id="KW-1185">Reference proteome</keyword>
<dbReference type="OrthoDB" id="9782655at2"/>
<sequence>MTQSSTRVAVVDDDTSVCRALARLLRAHGLAVDTYGSARSFLDSLGRSVPACVVMDLQMPEMTGLELQQQLTAGGFHIPVIVITAHDAADTRQRCLTQGAVAYLVKPLREETLLQSITAATGISGTAGPEARG</sequence>
<dbReference type="Proteomes" id="UP000321638">
    <property type="component" value="Unassembled WGS sequence"/>
</dbReference>
<dbReference type="InterPro" id="IPR011006">
    <property type="entry name" value="CheY-like_superfamily"/>
</dbReference>
<evidence type="ECO:0000256" key="2">
    <source>
        <dbReference type="PROSITE-ProRule" id="PRU00169"/>
    </source>
</evidence>
<feature type="domain" description="Response regulatory" evidence="3">
    <location>
        <begin position="7"/>
        <end position="121"/>
    </location>
</feature>
<gene>
    <name evidence="4" type="ORF">FHP25_03845</name>
</gene>
<proteinExistence type="predicted"/>
<keyword evidence="1 2" id="KW-0597">Phosphoprotein</keyword>
<dbReference type="PROSITE" id="PS50110">
    <property type="entry name" value="RESPONSE_REGULATORY"/>
    <property type="match status" value="1"/>
</dbReference>
<evidence type="ECO:0000259" key="3">
    <source>
        <dbReference type="PROSITE" id="PS50110"/>
    </source>
</evidence>
<dbReference type="InterPro" id="IPR001789">
    <property type="entry name" value="Sig_transdc_resp-reg_receiver"/>
</dbReference>
<organism evidence="4 5">
    <name type="scientific">Vineibacter terrae</name>
    <dbReference type="NCBI Taxonomy" id="2586908"/>
    <lineage>
        <taxon>Bacteria</taxon>
        <taxon>Pseudomonadati</taxon>
        <taxon>Pseudomonadota</taxon>
        <taxon>Alphaproteobacteria</taxon>
        <taxon>Hyphomicrobiales</taxon>
        <taxon>Vineibacter</taxon>
    </lineage>
</organism>
<dbReference type="RefSeq" id="WP_147845580.1">
    <property type="nucleotide sequence ID" value="NZ_VDUZ01000003.1"/>
</dbReference>
<dbReference type="EMBL" id="VDUZ01000003">
    <property type="protein sequence ID" value="TXL81672.1"/>
    <property type="molecule type" value="Genomic_DNA"/>
</dbReference>
<dbReference type="InterPro" id="IPR050595">
    <property type="entry name" value="Bact_response_regulator"/>
</dbReference>
<dbReference type="AlphaFoldDB" id="A0A5C8PTI8"/>
<accession>A0A5C8PTI8</accession>
<dbReference type="SMART" id="SM00448">
    <property type="entry name" value="REC"/>
    <property type="match status" value="1"/>
</dbReference>
<comment type="caution">
    <text evidence="4">The sequence shown here is derived from an EMBL/GenBank/DDBJ whole genome shotgun (WGS) entry which is preliminary data.</text>
</comment>
<dbReference type="Pfam" id="PF00072">
    <property type="entry name" value="Response_reg"/>
    <property type="match status" value="1"/>
</dbReference>
<evidence type="ECO:0000256" key="1">
    <source>
        <dbReference type="ARBA" id="ARBA00022553"/>
    </source>
</evidence>
<feature type="modified residue" description="4-aspartylphosphate" evidence="2">
    <location>
        <position position="56"/>
    </location>
</feature>